<reference evidence="2 3" key="1">
    <citation type="journal article" date="2022" name="Int. J. Syst. Evol. Microbiol.">
        <title>Neobacillus kokaensis sp. nov., isolated from soil.</title>
        <authorList>
            <person name="Yuki K."/>
            <person name="Matsubara H."/>
            <person name="Yamaguchi S."/>
        </authorList>
    </citation>
    <scope>NUCLEOTIDE SEQUENCE [LARGE SCALE GENOMIC DNA]</scope>
    <source>
        <strain evidence="2 3">LOB 377</strain>
    </source>
</reference>
<keyword evidence="3" id="KW-1185">Reference proteome</keyword>
<evidence type="ECO:0000256" key="1">
    <source>
        <dbReference type="SAM" id="MobiDB-lite"/>
    </source>
</evidence>
<dbReference type="RefSeq" id="WP_191273139.1">
    <property type="nucleotide sequence ID" value="NZ_BNDS01000009.1"/>
</dbReference>
<evidence type="ECO:0000313" key="2">
    <source>
        <dbReference type="EMBL" id="GHH98888.1"/>
    </source>
</evidence>
<feature type="region of interest" description="Disordered" evidence="1">
    <location>
        <begin position="1"/>
        <end position="70"/>
    </location>
</feature>
<dbReference type="EMBL" id="BNDS01000009">
    <property type="protein sequence ID" value="GHH98888.1"/>
    <property type="molecule type" value="Genomic_DNA"/>
</dbReference>
<evidence type="ECO:0000313" key="3">
    <source>
        <dbReference type="Proteomes" id="UP000637074"/>
    </source>
</evidence>
<proteinExistence type="predicted"/>
<sequence length="70" mass="8195">MDKNKIKTKGNMDSPEQYPTENESIFDKFKSEQTVDPIPVEDLREEQLEEKAKHESKKTSSSEKKYRTGM</sequence>
<dbReference type="Proteomes" id="UP000637074">
    <property type="component" value="Unassembled WGS sequence"/>
</dbReference>
<protein>
    <recommendedName>
        <fullName evidence="4">YfhD family protein</fullName>
    </recommendedName>
</protein>
<name>A0ABQ3N1R6_9BACI</name>
<gene>
    <name evidence="2" type="ORF">AM1BK_24310</name>
</gene>
<organism evidence="2 3">
    <name type="scientific">Neobacillus kokaensis</name>
    <dbReference type="NCBI Taxonomy" id="2759023"/>
    <lineage>
        <taxon>Bacteria</taxon>
        <taxon>Bacillati</taxon>
        <taxon>Bacillota</taxon>
        <taxon>Bacilli</taxon>
        <taxon>Bacillales</taxon>
        <taxon>Bacillaceae</taxon>
        <taxon>Neobacillus</taxon>
    </lineage>
</organism>
<accession>A0ABQ3N1R6</accession>
<feature type="compositionally biased region" description="Basic and acidic residues" evidence="1">
    <location>
        <begin position="41"/>
        <end position="70"/>
    </location>
</feature>
<comment type="caution">
    <text evidence="2">The sequence shown here is derived from an EMBL/GenBank/DDBJ whole genome shotgun (WGS) entry which is preliminary data.</text>
</comment>
<evidence type="ECO:0008006" key="4">
    <source>
        <dbReference type="Google" id="ProtNLM"/>
    </source>
</evidence>